<dbReference type="SUPFAM" id="SSF52317">
    <property type="entry name" value="Class I glutamine amidotransferase-like"/>
    <property type="match status" value="1"/>
</dbReference>
<reference evidence="3" key="2">
    <citation type="submission" date="2020-08" db="EMBL/GenBank/DDBJ databases">
        <title>The Agave Microbiome: Exploring the role of microbial communities in plant adaptations to desert environments.</title>
        <authorList>
            <person name="Partida-Martinez L.P."/>
        </authorList>
    </citation>
    <scope>NUCLEOTIDE SEQUENCE [LARGE SCALE GENOMIC DNA]</scope>
    <source>
        <strain evidence="3">AT2.8</strain>
    </source>
</reference>
<evidence type="ECO:0000313" key="2">
    <source>
        <dbReference type="EMBL" id="NYE06521.1"/>
    </source>
</evidence>
<feature type="domain" description="ThuA-like" evidence="1">
    <location>
        <begin position="74"/>
        <end position="214"/>
    </location>
</feature>
<protein>
    <recommendedName>
        <fullName evidence="1">ThuA-like domain-containing protein</fullName>
    </recommendedName>
</protein>
<dbReference type="InterPro" id="IPR029010">
    <property type="entry name" value="ThuA-like"/>
</dbReference>
<accession>A0A852TE91</accession>
<dbReference type="Proteomes" id="UP000548423">
    <property type="component" value="Unassembled WGS sequence"/>
</dbReference>
<dbReference type="EMBL" id="JACCBX010000006">
    <property type="protein sequence ID" value="NYE06521.1"/>
    <property type="molecule type" value="Genomic_DNA"/>
</dbReference>
<gene>
    <name evidence="2" type="ORF">F4694_003301</name>
</gene>
<evidence type="ECO:0000259" key="1">
    <source>
        <dbReference type="Pfam" id="PF06283"/>
    </source>
</evidence>
<dbReference type="AlphaFoldDB" id="A0A852TE91"/>
<organism evidence="2 3">
    <name type="scientific">Neobacillus niacini</name>
    <dbReference type="NCBI Taxonomy" id="86668"/>
    <lineage>
        <taxon>Bacteria</taxon>
        <taxon>Bacillati</taxon>
        <taxon>Bacillota</taxon>
        <taxon>Bacilli</taxon>
        <taxon>Bacillales</taxon>
        <taxon>Bacillaceae</taxon>
        <taxon>Neobacillus</taxon>
    </lineage>
</organism>
<evidence type="ECO:0000313" key="3">
    <source>
        <dbReference type="Proteomes" id="UP000548423"/>
    </source>
</evidence>
<sequence length="218" mass="24831">MNELIRLVAVLGDYYHSHEWAKQTLETAFNFGKQDVQIDYCHPEQLPEVLGTKPEAVILFKENRYNPKDKNPETWMTEELSLLITNYVENGGSWPAWHSGLASYPVAGSYVKMLKGSFLYHPEKQQIVHYKASEGNAVVPSSTSFEIVDEHYFVDCDKENTNVLLVSESIDGQSEAGWFHCYGEGKVCCLTPAHNKDGLLNENFLIVLRNCLNWLILK</sequence>
<comment type="caution">
    <text evidence="2">The sequence shown here is derived from an EMBL/GenBank/DDBJ whole genome shotgun (WGS) entry which is preliminary data.</text>
</comment>
<proteinExistence type="predicted"/>
<dbReference type="InterPro" id="IPR029062">
    <property type="entry name" value="Class_I_gatase-like"/>
</dbReference>
<name>A0A852TE91_9BACI</name>
<dbReference type="Gene3D" id="3.40.50.880">
    <property type="match status" value="1"/>
</dbReference>
<dbReference type="Pfam" id="PF06283">
    <property type="entry name" value="ThuA"/>
    <property type="match status" value="1"/>
</dbReference>
<reference evidence="3" key="1">
    <citation type="submission" date="2020-07" db="EMBL/GenBank/DDBJ databases">
        <authorList>
            <person name="Partida-Martinez L."/>
            <person name="Huntemann M."/>
            <person name="Clum A."/>
            <person name="Wang J."/>
            <person name="Palaniappan K."/>
            <person name="Ritter S."/>
            <person name="Chen I.-M."/>
            <person name="Stamatis D."/>
            <person name="Reddy T."/>
            <person name="O'Malley R."/>
            <person name="Daum C."/>
            <person name="Shapiro N."/>
            <person name="Ivanova N."/>
            <person name="Kyrpides N."/>
            <person name="Woyke T."/>
        </authorList>
    </citation>
    <scope>NUCLEOTIDE SEQUENCE [LARGE SCALE GENOMIC DNA]</scope>
    <source>
        <strain evidence="3">AT2.8</strain>
    </source>
</reference>